<sequence>MESHDGQLHQLEPPPPSYDSCIAASASASASGSTLQEPILLVLSGQAIRGGSAAAPPLYEMNRGVANLGHATSCVELTRVERTIHDGGDNGGSSSSSSMPVTCTDAKQAVDVKEEEEGSPGVDNDGEEEDGEREKLLLSEEEEGEKTLPMTTSAPAPAPSPRIKVRRRHIMDLVHPTGKGGTATGLAETASGAPAYYAKPRTRTTHGGAWGLRKTPMRSRRWQVLPVLDTAPRHGEARYEDKGKALFRVAAASGGGKGSGAYEWTDADGGETLAVEEEDEEGRGQEDGGRKKEYRLRTTRPMERNVLDALVAMWCCRIWEESAASQPDVYEGMDKVRRRLRFVKHLPVSRTSTMGISLGAAF</sequence>
<organism evidence="2 3">
    <name type="scientific">Cordyceps javanica</name>
    <dbReference type="NCBI Taxonomy" id="43265"/>
    <lineage>
        <taxon>Eukaryota</taxon>
        <taxon>Fungi</taxon>
        <taxon>Dikarya</taxon>
        <taxon>Ascomycota</taxon>
        <taxon>Pezizomycotina</taxon>
        <taxon>Sordariomycetes</taxon>
        <taxon>Hypocreomycetidae</taxon>
        <taxon>Hypocreales</taxon>
        <taxon>Cordycipitaceae</taxon>
        <taxon>Cordyceps</taxon>
    </lineage>
</organism>
<dbReference type="Proteomes" id="UP000315783">
    <property type="component" value="Unassembled WGS sequence"/>
</dbReference>
<evidence type="ECO:0000313" key="3">
    <source>
        <dbReference type="Proteomes" id="UP000315783"/>
    </source>
</evidence>
<evidence type="ECO:0000313" key="2">
    <source>
        <dbReference type="EMBL" id="TQV95002.1"/>
    </source>
</evidence>
<evidence type="ECO:0000256" key="1">
    <source>
        <dbReference type="SAM" id="MobiDB-lite"/>
    </source>
</evidence>
<protein>
    <submittedName>
        <fullName evidence="2">Uncharacterized protein</fullName>
    </submittedName>
</protein>
<feature type="region of interest" description="Disordered" evidence="1">
    <location>
        <begin position="1"/>
        <end position="22"/>
    </location>
</feature>
<gene>
    <name evidence="2" type="ORF">IF1G_05989</name>
</gene>
<feature type="region of interest" description="Disordered" evidence="1">
    <location>
        <begin position="84"/>
        <end position="160"/>
    </location>
</feature>
<accession>A0A545UZU8</accession>
<keyword evidence="3" id="KW-1185">Reference proteome</keyword>
<name>A0A545UZU8_9HYPO</name>
<reference evidence="2 3" key="1">
    <citation type="journal article" date="2019" name="Appl. Microbiol. Biotechnol.">
        <title>Genome sequence of Isaria javanica and comparative genome analysis insights into family S53 peptidase evolution in fungal entomopathogens.</title>
        <authorList>
            <person name="Lin R."/>
            <person name="Zhang X."/>
            <person name="Xin B."/>
            <person name="Zou M."/>
            <person name="Gao Y."/>
            <person name="Qin F."/>
            <person name="Hu Q."/>
            <person name="Xie B."/>
            <person name="Cheng X."/>
        </authorList>
    </citation>
    <scope>NUCLEOTIDE SEQUENCE [LARGE SCALE GENOMIC DNA]</scope>
    <source>
        <strain evidence="2 3">IJ1G</strain>
    </source>
</reference>
<comment type="caution">
    <text evidence="2">The sequence shown here is derived from an EMBL/GenBank/DDBJ whole genome shotgun (WGS) entry which is preliminary data.</text>
</comment>
<dbReference type="EMBL" id="SPUK01000008">
    <property type="protein sequence ID" value="TQV95002.1"/>
    <property type="molecule type" value="Genomic_DNA"/>
</dbReference>
<feature type="compositionally biased region" description="Acidic residues" evidence="1">
    <location>
        <begin position="113"/>
        <end position="131"/>
    </location>
</feature>
<dbReference type="OrthoDB" id="5207784at2759"/>
<dbReference type="AlphaFoldDB" id="A0A545UZU8"/>
<proteinExistence type="predicted"/>